<reference evidence="2" key="3">
    <citation type="journal article" date="2017" name="Nature">
        <title>Genome sequence of the progenitor of the wheat D genome Aegilops tauschii.</title>
        <authorList>
            <person name="Luo M.C."/>
            <person name="Gu Y.Q."/>
            <person name="Puiu D."/>
            <person name="Wang H."/>
            <person name="Twardziok S.O."/>
            <person name="Deal K.R."/>
            <person name="Huo N."/>
            <person name="Zhu T."/>
            <person name="Wang L."/>
            <person name="Wang Y."/>
            <person name="McGuire P.E."/>
            <person name="Liu S."/>
            <person name="Long H."/>
            <person name="Ramasamy R.K."/>
            <person name="Rodriguez J.C."/>
            <person name="Van S.L."/>
            <person name="Yuan L."/>
            <person name="Wang Z."/>
            <person name="Xia Z."/>
            <person name="Xiao L."/>
            <person name="Anderson O.D."/>
            <person name="Ouyang S."/>
            <person name="Liang Y."/>
            <person name="Zimin A.V."/>
            <person name="Pertea G."/>
            <person name="Qi P."/>
            <person name="Bennetzen J.L."/>
            <person name="Dai X."/>
            <person name="Dawson M.W."/>
            <person name="Muller H.G."/>
            <person name="Kugler K."/>
            <person name="Rivarola-Duarte L."/>
            <person name="Spannagl M."/>
            <person name="Mayer K.F.X."/>
            <person name="Lu F.H."/>
            <person name="Bevan M.W."/>
            <person name="Leroy P."/>
            <person name="Li P."/>
            <person name="You F.M."/>
            <person name="Sun Q."/>
            <person name="Liu Z."/>
            <person name="Lyons E."/>
            <person name="Wicker T."/>
            <person name="Salzberg S.L."/>
            <person name="Devos K.M."/>
            <person name="Dvorak J."/>
        </authorList>
    </citation>
    <scope>NUCLEOTIDE SEQUENCE [LARGE SCALE GENOMIC DNA]</scope>
    <source>
        <strain evidence="2">cv. AL8/78</strain>
    </source>
</reference>
<dbReference type="GO" id="GO:0003824">
    <property type="term" value="F:catalytic activity"/>
    <property type="evidence" value="ECO:0007669"/>
    <property type="project" value="InterPro"/>
</dbReference>
<dbReference type="InterPro" id="IPR005135">
    <property type="entry name" value="Endo/exonuclease/phosphatase"/>
</dbReference>
<dbReference type="PANTHER" id="PTHR33710:SF72">
    <property type="entry name" value="OS04G0204200 PROTEIN"/>
    <property type="match status" value="1"/>
</dbReference>
<dbReference type="EnsemblPlants" id="AET1Gv20455300.1">
    <property type="protein sequence ID" value="AET1Gv20455300.1"/>
    <property type="gene ID" value="AET1Gv20455300"/>
</dbReference>
<evidence type="ECO:0000313" key="3">
    <source>
        <dbReference type="Proteomes" id="UP000015105"/>
    </source>
</evidence>
<evidence type="ECO:0000259" key="1">
    <source>
        <dbReference type="Pfam" id="PF03372"/>
    </source>
</evidence>
<name>A0A452YL44_AEGTS</name>
<reference evidence="2" key="4">
    <citation type="submission" date="2019-03" db="UniProtKB">
        <authorList>
            <consortium name="EnsemblPlants"/>
        </authorList>
    </citation>
    <scope>IDENTIFICATION</scope>
</reference>
<dbReference type="Gramene" id="AET1Gv20455300.1">
    <property type="protein sequence ID" value="AET1Gv20455300.1"/>
    <property type="gene ID" value="AET1Gv20455300"/>
</dbReference>
<dbReference type="PANTHER" id="PTHR33710">
    <property type="entry name" value="BNAC02G09200D PROTEIN"/>
    <property type="match status" value="1"/>
</dbReference>
<dbReference type="Proteomes" id="UP000015105">
    <property type="component" value="Chromosome 1D"/>
</dbReference>
<proteinExistence type="predicted"/>
<keyword evidence="3" id="KW-1185">Reference proteome</keyword>
<dbReference type="Pfam" id="PF03372">
    <property type="entry name" value="Exo_endo_phos"/>
    <property type="match status" value="1"/>
</dbReference>
<sequence length="190" mass="21686">LPARGRSGGILLGIHTATMDLLAFSLGEFHIKFHLRNRADNFTCSLVAVYGAAQDEHKSAFLRELVNLAKDNPYPMLIGGDFNIVRYQEEKNNDRFDTHWPFLFNAVIDSLDLREVSMSGRQFTWANNRSVPTYEKLDRVLMDTEWELKFPLVTVRALERIEALSDHASIILDSNSTNTSAHRPFKFELG</sequence>
<evidence type="ECO:0000313" key="2">
    <source>
        <dbReference type="EnsemblPlants" id="AET1Gv20455300.1"/>
    </source>
</evidence>
<accession>A0A452YL44</accession>
<dbReference type="InterPro" id="IPR036691">
    <property type="entry name" value="Endo/exonu/phosph_ase_sf"/>
</dbReference>
<reference evidence="3" key="2">
    <citation type="journal article" date="2017" name="Nat. Plants">
        <title>The Aegilops tauschii genome reveals multiple impacts of transposons.</title>
        <authorList>
            <person name="Zhao G."/>
            <person name="Zou C."/>
            <person name="Li K."/>
            <person name="Wang K."/>
            <person name="Li T."/>
            <person name="Gao L."/>
            <person name="Zhang X."/>
            <person name="Wang H."/>
            <person name="Yang Z."/>
            <person name="Liu X."/>
            <person name="Jiang W."/>
            <person name="Mao L."/>
            <person name="Kong X."/>
            <person name="Jiao Y."/>
            <person name="Jia J."/>
        </authorList>
    </citation>
    <scope>NUCLEOTIDE SEQUENCE [LARGE SCALE GENOMIC DNA]</scope>
    <source>
        <strain evidence="3">cv. AL8/78</strain>
    </source>
</reference>
<dbReference type="SUPFAM" id="SSF56219">
    <property type="entry name" value="DNase I-like"/>
    <property type="match status" value="1"/>
</dbReference>
<reference evidence="3" key="1">
    <citation type="journal article" date="2014" name="Science">
        <title>Ancient hybridizations among the ancestral genomes of bread wheat.</title>
        <authorList>
            <consortium name="International Wheat Genome Sequencing Consortium,"/>
            <person name="Marcussen T."/>
            <person name="Sandve S.R."/>
            <person name="Heier L."/>
            <person name="Spannagl M."/>
            <person name="Pfeifer M."/>
            <person name="Jakobsen K.S."/>
            <person name="Wulff B.B."/>
            <person name="Steuernagel B."/>
            <person name="Mayer K.F."/>
            <person name="Olsen O.A."/>
        </authorList>
    </citation>
    <scope>NUCLEOTIDE SEQUENCE [LARGE SCALE GENOMIC DNA]</scope>
    <source>
        <strain evidence="3">cv. AL8/78</strain>
    </source>
</reference>
<reference evidence="2" key="5">
    <citation type="journal article" date="2021" name="G3 (Bethesda)">
        <title>Aegilops tauschii genome assembly Aet v5.0 features greater sequence contiguity and improved annotation.</title>
        <authorList>
            <person name="Wang L."/>
            <person name="Zhu T."/>
            <person name="Rodriguez J.C."/>
            <person name="Deal K.R."/>
            <person name="Dubcovsky J."/>
            <person name="McGuire P.E."/>
            <person name="Lux T."/>
            <person name="Spannagl M."/>
            <person name="Mayer K.F.X."/>
            <person name="Baldrich P."/>
            <person name="Meyers B.C."/>
            <person name="Huo N."/>
            <person name="Gu Y.Q."/>
            <person name="Zhou H."/>
            <person name="Devos K.M."/>
            <person name="Bennetzen J.L."/>
            <person name="Unver T."/>
            <person name="Budak H."/>
            <person name="Gulick P.J."/>
            <person name="Galiba G."/>
            <person name="Kalapos B."/>
            <person name="Nelson D.R."/>
            <person name="Li P."/>
            <person name="You F.M."/>
            <person name="Luo M.C."/>
            <person name="Dvorak J."/>
        </authorList>
    </citation>
    <scope>NUCLEOTIDE SEQUENCE [LARGE SCALE GENOMIC DNA]</scope>
    <source>
        <strain evidence="2">cv. AL8/78</strain>
    </source>
</reference>
<organism evidence="2 3">
    <name type="scientific">Aegilops tauschii subsp. strangulata</name>
    <name type="common">Goatgrass</name>
    <dbReference type="NCBI Taxonomy" id="200361"/>
    <lineage>
        <taxon>Eukaryota</taxon>
        <taxon>Viridiplantae</taxon>
        <taxon>Streptophyta</taxon>
        <taxon>Embryophyta</taxon>
        <taxon>Tracheophyta</taxon>
        <taxon>Spermatophyta</taxon>
        <taxon>Magnoliopsida</taxon>
        <taxon>Liliopsida</taxon>
        <taxon>Poales</taxon>
        <taxon>Poaceae</taxon>
        <taxon>BOP clade</taxon>
        <taxon>Pooideae</taxon>
        <taxon>Triticodae</taxon>
        <taxon>Triticeae</taxon>
        <taxon>Triticinae</taxon>
        <taxon>Aegilops</taxon>
    </lineage>
</organism>
<feature type="domain" description="Endonuclease/exonuclease/phosphatase" evidence="1">
    <location>
        <begin position="3"/>
        <end position="167"/>
    </location>
</feature>
<protein>
    <recommendedName>
        <fullName evidence="1">Endonuclease/exonuclease/phosphatase domain-containing protein</fullName>
    </recommendedName>
</protein>
<dbReference type="Gene3D" id="3.60.10.10">
    <property type="entry name" value="Endonuclease/exonuclease/phosphatase"/>
    <property type="match status" value="1"/>
</dbReference>
<dbReference type="AlphaFoldDB" id="A0A452YL44"/>